<accession>A0A8B6Z622</accession>
<evidence type="ECO:0000313" key="2">
    <source>
        <dbReference type="Proteomes" id="UP000005203"/>
    </source>
</evidence>
<reference evidence="3" key="2">
    <citation type="submission" date="2025-04" db="UniProtKB">
        <authorList>
            <consortium name="RefSeq"/>
        </authorList>
    </citation>
    <scope>IDENTIFICATION</scope>
    <source>
        <strain evidence="3">DH4</strain>
        <tissue evidence="3">Whole body</tissue>
    </source>
</reference>
<keyword evidence="2" id="KW-1185">Reference proteome</keyword>
<evidence type="ECO:0000313" key="3">
    <source>
        <dbReference type="RefSeq" id="XP_006566234.2"/>
    </source>
</evidence>
<name>A0A7M7H0W9_APIME</name>
<reference evidence="1" key="1">
    <citation type="submission" date="2021-01" db="UniProtKB">
        <authorList>
            <consortium name="EnsemblMetazoa"/>
        </authorList>
    </citation>
    <scope>IDENTIFICATION</scope>
    <source>
        <strain evidence="1">DH4</strain>
    </source>
</reference>
<dbReference type="EnsemblMetazoa" id="XM_006566171">
    <property type="protein sequence ID" value="XP_006566234"/>
    <property type="gene ID" value="LOC102655924"/>
</dbReference>
<evidence type="ECO:0000313" key="1">
    <source>
        <dbReference type="EnsemblMetazoa" id="XP_006566234"/>
    </source>
</evidence>
<dbReference type="KEGG" id="ame:102655924"/>
<gene>
    <name evidence="3" type="primary">LOC102655924</name>
</gene>
<sequence length="119" mass="14201">MRLFFSSIPSSQTVRRHGIKTVVDSSVLAIKIQRRKKNSFVDSCLIRDSYNCVYRELSMQTILEGRKILNILRYIKSRICFRRWMLIWEDFGILLSLMMEYPIPKLDFQSMKEKSRITS</sequence>
<dbReference type="Proteomes" id="UP000005203">
    <property type="component" value="Linkage group LG10"/>
</dbReference>
<proteinExistence type="predicted"/>
<accession>A0A7M7H0W9</accession>
<dbReference type="GeneID" id="102655924"/>
<dbReference type="AlphaFoldDB" id="A0A7M7H0W9"/>
<protein>
    <submittedName>
        <fullName evidence="3">Uncharacterized protein LOC102655924</fullName>
    </submittedName>
</protein>
<dbReference type="RefSeq" id="XP_006566234.2">
    <property type="nucleotide sequence ID" value="XM_006566171.3"/>
</dbReference>
<organism evidence="1">
    <name type="scientific">Apis mellifera</name>
    <name type="common">Honeybee</name>
    <dbReference type="NCBI Taxonomy" id="7460"/>
    <lineage>
        <taxon>Eukaryota</taxon>
        <taxon>Metazoa</taxon>
        <taxon>Ecdysozoa</taxon>
        <taxon>Arthropoda</taxon>
        <taxon>Hexapoda</taxon>
        <taxon>Insecta</taxon>
        <taxon>Pterygota</taxon>
        <taxon>Neoptera</taxon>
        <taxon>Endopterygota</taxon>
        <taxon>Hymenoptera</taxon>
        <taxon>Apocrita</taxon>
        <taxon>Aculeata</taxon>
        <taxon>Apoidea</taxon>
        <taxon>Anthophila</taxon>
        <taxon>Apidae</taxon>
        <taxon>Apis</taxon>
    </lineage>
</organism>